<evidence type="ECO:0000313" key="2">
    <source>
        <dbReference type="Proteomes" id="UP001231649"/>
    </source>
</evidence>
<reference evidence="1" key="1">
    <citation type="submission" date="2023-03" db="EMBL/GenBank/DDBJ databases">
        <title>Chromosome-level genomes of two armyworms, Mythimna separata and Mythimna loreyi, provide insights into the biosynthesis and reception of sex pheromones.</title>
        <authorList>
            <person name="Zhao H."/>
        </authorList>
    </citation>
    <scope>NUCLEOTIDE SEQUENCE</scope>
    <source>
        <strain evidence="1">BeijingLab</strain>
    </source>
</reference>
<dbReference type="Proteomes" id="UP001231649">
    <property type="component" value="Chromosome 28"/>
</dbReference>
<proteinExistence type="predicted"/>
<comment type="caution">
    <text evidence="1">The sequence shown here is derived from an EMBL/GenBank/DDBJ whole genome shotgun (WGS) entry which is preliminary data.</text>
</comment>
<organism evidence="1 2">
    <name type="scientific">Mythimna loreyi</name>
    <dbReference type="NCBI Taxonomy" id="667449"/>
    <lineage>
        <taxon>Eukaryota</taxon>
        <taxon>Metazoa</taxon>
        <taxon>Ecdysozoa</taxon>
        <taxon>Arthropoda</taxon>
        <taxon>Hexapoda</taxon>
        <taxon>Insecta</taxon>
        <taxon>Pterygota</taxon>
        <taxon>Neoptera</taxon>
        <taxon>Endopterygota</taxon>
        <taxon>Lepidoptera</taxon>
        <taxon>Glossata</taxon>
        <taxon>Ditrysia</taxon>
        <taxon>Noctuoidea</taxon>
        <taxon>Noctuidae</taxon>
        <taxon>Noctuinae</taxon>
        <taxon>Hadenini</taxon>
        <taxon>Mythimna</taxon>
    </lineage>
</organism>
<keyword evidence="2" id="KW-1185">Reference proteome</keyword>
<accession>A0ACC2Q2Y0</accession>
<gene>
    <name evidence="1" type="ORF">PYW08_011006</name>
</gene>
<evidence type="ECO:0000313" key="1">
    <source>
        <dbReference type="EMBL" id="KAJ8706380.1"/>
    </source>
</evidence>
<protein>
    <submittedName>
        <fullName evidence="1">Uncharacterized protein</fullName>
    </submittedName>
</protein>
<dbReference type="EMBL" id="CM056804">
    <property type="protein sequence ID" value="KAJ8706380.1"/>
    <property type="molecule type" value="Genomic_DNA"/>
</dbReference>
<name>A0ACC2Q2Y0_9NEOP</name>
<sequence length="3857" mass="430561">MTRCDYDVVFYRVFCVTLLAVAFTFTVILTNVFVDIDGMLTRKKDTTQVSNEHIRNAFTTEAADNDDLNYGEGDDSYRTKRSIETQSFLFHIKNPKVKNILANRLSTLLEELEAEETSVIKPAEKKAIEEIPKVAEKPKMVEEEMKDKMLHMNMHNILLQGIEKHMDLNDVFKRMYSAIFNFNHDRKDGQKTKPIEIGKDTEDSNLQKPVEDKFFDEMLNCNQLQDQVQTTTLKPIKAPANVVIKTVIDITSVDNDKLKENDTKSSNENIQGDVELVYNGKVIKFVNSDTNTVKPALKKKIPVAYKPRRVTTEPTTTDDNNMIPKSYMNRFVEEYFKHFPHNTKENSEINGHFQTKRLKRHVRIKYENSREAKTNSKKNTEEDELYVEIETHFDSKGLKGEKKKKMIKSLIEKIQNAIHSDITKGKLTPSANNTKQHRSVQFRKRMQNPLAHNVSHILINKYSLPITNMVHRQQDPITKTVRIKQPMSPLIDTKSGEDWRKFNFGPGFLASGKAINSAELSQVNVDYSKILEINGIPQRLQQPLNTELSEETIKTNSYYDMGKMKFVIKDIDGSGFSVGFNQYVDEPPDPESMRLFAGLQNVIKTYHQAYDKAPEPSSTTQASLDDVEGPIEMPTNEHNIERRSINKQNDYHSNEYKNIFNKDFLKYKDYRDVYKGTKTKQHQRYIRRKNKKPPLILDENIFEKRLKPSEILSLANMFERKKRSINVKKMSNLNTRLKYNKFLNTNAMAKTIYLNTKRNKRQINKIRIIASDLPHMSKQSDENVYVVSDENVYADRAIIKEVESSEDHDKQEESEVFPYPSDEPAPYITKIFDGRSRRNPLMSKYPHIFMEEVSRSREQYTPNNGLLFGKLGFARSNSEPNIINNSDKLELEQFMSTTFNDTDPQKPLREHDFISSIIASPPNKSNYKVTVKIIPKNQTGINSGFKEIHTSINKSFNKNGLVYSSLVNVSEISKVVKLNKSRDDSVGDKKYTKQEETLLTRKIHDQQEKMQFLLKQHARHINEQLNRLNEEKMNLESLLNGENNTLLNSNALHMTMRRLELVKSADEALTSTMTSKVTTNMSSKPQEKAFQLTTTATTPAQALSLTDKIKSNNIITTIERNGNLTDQILKKIDKNTEILQMFLRKLTERIIIPPTAIPRIERVTKYENTYQPEWFNQPVAFTQNMVIRKNDSHISIPFTYAYQPPTSLPLKSKTQVASVVYQGHIRNAVVHRDMLHGGENENQIQKVPEAKYNQSRFFIDDLVNEYKVIQLKSPNELVYKVQEDKDGKSLTISSPNLKKSLREIIYYHIIEKPFGKIPDDSDDLSDEASPSGETPKPEEPQHVFTNGQEFQFPPESDEERIDLDFIKNLLSNVQGPLLVMGDFNGHHYRWGSDTCDNFGSGLADLMDELDLCVINNGCATRRGSTGQNSSCVDLTFCSSNIASIFNWNRLDMTYGSDHYPIMVEIPSKSSPNATSPPLLKYQLNLVDWDLYAKILDLRVSSLPLISGANAQECFTAFSNAISATADDCFPSKKPSSGKIPSPPWWDRECSAAIRARNEAEKQLNADMNLENLINFKHVLAKSRKLLKRKKREGWRRYCDSLSPSTPASVVWRKLKSFRNSMRSPSRSMTSKELGHQFFSKLAPAYAPNKDECAYPEFQLTSDEPLDEPFTSEELNSPVEPVEEIAVGPEVEHDKAWNNHEAGDVSPDAINGSDPAEISTDAAKEFAESLDKDDAENSPKTRTKREILETDEKPQEDLKRVVKRRSHHKAPDDTKISSFKVKVPQKEKSKNDLKQYGMELTGNKGTVWNNLNYPHISYHVGYYDSNEDSIESNSDSSSIEDSSSISSQSSSQSDSGSDESNSATDDLISGFVSEESPEILVSGESIQGGSGESDIPSSSTENSHGSDEDTSKVEDSSEVHSSAGDVSSGSGESNGESGQNDISGENGSNSGENDSNSRENDSHSGEYGSSSREHGSNSGESGSNSRENGSNSGENGRNSGEKSRENGSNSGEKGNKSGEHGSNSEKNSSETGDTDQKVVGNGGDKNDIIKKFGQILADLHDIFVKGNATIVLPKPEKDTANNVDVPGMLEQILSDVTSGNEVLRPGIEIDGDPNNPNMVNVLEGLFTKIIKNNIIINNNVPVSDQSGDINAEKDKIESTTTVKPKINEDRPSVTNPGKDEKENLTTSPPEENIHSNGKDESSNVNTPDEILPNKNEKENLIENTTSSPVESNNDDDLENTTDDYKIPDDHAKETEKPTTETNHDQSIESGDHDIPDEHTKETNVPTTETIKHDQSKETGDRENPDDHAKETDEPTTETIHYDHSKETVDHENPDEHMKESNEPTTETIHHDHSKESGDRESPDDHAKETNEPTTETNNHNLSKETCDHESPDERTKETDKSTTERNNHDQPEETGDHVNPDEHTKESDEGNHEPAIETPVEIHGNKEESQIPEDHTEAPKEVIKKPVEEVKEEKCPVKNKDNTEAEKNTKIDYALDLINNRTTKFIKEEIAAQVSKYFEEHPVINKEPAINAEKDTPTDDKDSNKSDKPDTENTKVTEPNSSQMDTDEPSKEKDALKPIRGENIGNENMNDETNMNELINHKDGQNELISKPTDEIVEPKHDEIITTEKPKKEPSVHVKANTVFGNTVGNDKVTNIYIFYASKNIDEIMKNIKNLVNGNNSTNIFTFAPHKPKPGPHKNKGNNEDVNEKHKTTELPKVTEEVTEPNHGDVTKETNIETDDHGVESSTEPNNYDNNVTRPSEESGSDDNRDTSSEGYTTETNNSDKAEEPNVTVETNTDSTPTTESQIELNKEVADDGDNSKHTGSDSDIIPEKDSKSKEREDHPDEDHSGEPKKNSGEINHEEPKVNSGEINHSEEPGEIDHSGEPKVNSGVIDHSGEPKVNSGERDHSGEPKVNSGEIDHSGEPTVNSGEKDHSGEPKVNSGEINHSGEPKVDSGEMNHSEEPKVNSGEGNNSEEPKVNSEEPKVNSEEPKVNSEKPKVNSGEVNNSAEPKVNPEEPKINPEEPKVNSGEVNTSEEPKVDSGEVNNSEEPKVNSGEVNNSAEPKVNPEEPKINPEEPKINPEEPKVNSGKVNTSEKPKVDSGEVNNSEEPKVNSEEPKVNSGEPKINSEEPKVNSGEENKSEEPKVNSGEVNDSKEPKVNPEDPKVNSEEPKFNSGEVNNSEEPKVNSGEVANSEEPKVNSEEPKVNSEEPKVNSEEPKVNSEEPKVNSEEPTVNSGKVNNSEEPKINSEEPIVNSEEPKINSEEPTVNSEEPKINSEEPTVKTEEPKINSEEPIVNSEEPIINSEEPIINSEEPIVNSEEPIINSEEPIINSEEPIINSEEPIVNSEEPIVNSEEPIVNSEEPIVNSEEPIVNSEEPIVNSEEPKINSGEVNNSEEPKVNSEEPKVDSEEPIVNSEEPIVNSEEPIVNSEEPKINSEEPIVNSEEPIINSEEPIINSEEPIVNSEEPIINSEEPIINSEEPIINSEEPIVNSEEPIVNSEEPIVNSEEPIVNSEEPIVNSEEPIVNSEEPKINSGEVNNSEEPKVNSEEPKVDSEEPIVNSEEPIVNSEEPIVNSEEPKINSEEPIVNTEEPIINSKEPIVNSEEPIINSEEPIVNTEEPIINSEEPIVNSEQPIVNSEDPTVNSEEPKINSGEVNNSEEPKVNSEGPKVNSEDPKVDSEEPKVNSGEVKNSDEPKVNSEGPKVNSEDPKVDSEEPKVNSGEVINSEEPKVNSEEPKVNSGEPKVNSGEKTASGERPASIETSKEKDASGENIASGDKGISSEPKDQSGEKNATEEKKASGEKDASGEPKSDSGEKGATDEIRPSGEIIASGEKVASGENITPELKDTSSDKDASS</sequence>